<accession>A0A3N5EBV6</accession>
<proteinExistence type="inferred from homology"/>
<feature type="domain" description="PapC-like C-terminal" evidence="11">
    <location>
        <begin position="735"/>
        <end position="797"/>
    </location>
</feature>
<dbReference type="SUPFAM" id="SSF141729">
    <property type="entry name" value="FimD N-terminal domain-like"/>
    <property type="match status" value="1"/>
</dbReference>
<keyword evidence="8 10" id="KW-0472">Membrane</keyword>
<dbReference type="Pfam" id="PF13954">
    <property type="entry name" value="PapC_N"/>
    <property type="match status" value="1"/>
</dbReference>
<evidence type="ECO:0000256" key="10">
    <source>
        <dbReference type="RuleBase" id="RU003884"/>
    </source>
</evidence>
<name>A0A3N5EBV6_9ENTR</name>
<dbReference type="Gene3D" id="2.60.40.2070">
    <property type="match status" value="1"/>
</dbReference>
<organism evidence="13 14">
    <name type="scientific">Buttiauxella warmboldiae</name>
    <dbReference type="NCBI Taxonomy" id="82993"/>
    <lineage>
        <taxon>Bacteria</taxon>
        <taxon>Pseudomonadati</taxon>
        <taxon>Pseudomonadota</taxon>
        <taxon>Gammaproteobacteria</taxon>
        <taxon>Enterobacterales</taxon>
        <taxon>Enterobacteriaceae</taxon>
        <taxon>Buttiauxella</taxon>
    </lineage>
</organism>
<evidence type="ECO:0000259" key="11">
    <source>
        <dbReference type="Pfam" id="PF13953"/>
    </source>
</evidence>
<evidence type="ECO:0000313" key="14">
    <source>
        <dbReference type="Proteomes" id="UP000268615"/>
    </source>
</evidence>
<dbReference type="Pfam" id="PF13953">
    <property type="entry name" value="PapC_C"/>
    <property type="match status" value="1"/>
</dbReference>
<keyword evidence="5 10" id="KW-1029">Fimbrium biogenesis</keyword>
<dbReference type="PROSITE" id="PS01151">
    <property type="entry name" value="FIMBRIAL_USHER"/>
    <property type="match status" value="1"/>
</dbReference>
<evidence type="ECO:0000313" key="13">
    <source>
        <dbReference type="EMBL" id="RPH29126.1"/>
    </source>
</evidence>
<dbReference type="PANTHER" id="PTHR30451:SF21">
    <property type="entry name" value="FIMBRIAL USHER DOMAIN-CONTAINING PROTEIN YDET-RELATED"/>
    <property type="match status" value="1"/>
</dbReference>
<dbReference type="GO" id="GO:0015473">
    <property type="term" value="F:fimbrial usher porin activity"/>
    <property type="evidence" value="ECO:0007669"/>
    <property type="project" value="InterPro"/>
</dbReference>
<dbReference type="Gene3D" id="3.10.20.410">
    <property type="match status" value="1"/>
</dbReference>
<evidence type="ECO:0000259" key="12">
    <source>
        <dbReference type="Pfam" id="PF13954"/>
    </source>
</evidence>
<dbReference type="InterPro" id="IPR037224">
    <property type="entry name" value="PapC_N_sf"/>
</dbReference>
<dbReference type="AlphaFoldDB" id="A0A3N5EBV6"/>
<evidence type="ECO:0000256" key="7">
    <source>
        <dbReference type="ARBA" id="ARBA00022729"/>
    </source>
</evidence>
<evidence type="ECO:0000256" key="4">
    <source>
        <dbReference type="ARBA" id="ARBA00022452"/>
    </source>
</evidence>
<evidence type="ECO:0000256" key="1">
    <source>
        <dbReference type="ARBA" id="ARBA00004571"/>
    </source>
</evidence>
<dbReference type="PANTHER" id="PTHR30451">
    <property type="entry name" value="OUTER MEMBRANE USHER PROTEIN"/>
    <property type="match status" value="1"/>
</dbReference>
<dbReference type="Gene3D" id="2.60.40.2610">
    <property type="entry name" value="Outer membrane usher protein FimD, plug domain"/>
    <property type="match status" value="1"/>
</dbReference>
<keyword evidence="9 10" id="KW-0998">Cell outer membrane</keyword>
<dbReference type="InterPro" id="IPR025885">
    <property type="entry name" value="PapC_N"/>
</dbReference>
<dbReference type="InterPro" id="IPR018030">
    <property type="entry name" value="Fimbrial_membr_usher_CS"/>
</dbReference>
<comment type="subcellular location">
    <subcellularLocation>
        <location evidence="1 10">Cell outer membrane</location>
        <topology evidence="1 10">Multi-pass membrane protein</topology>
    </subcellularLocation>
</comment>
<keyword evidence="6 10" id="KW-0812">Transmembrane</keyword>
<keyword evidence="14" id="KW-1185">Reference proteome</keyword>
<comment type="caution">
    <text evidence="13">The sequence shown here is derived from an EMBL/GenBank/DDBJ whole genome shotgun (WGS) entry which is preliminary data.</text>
</comment>
<dbReference type="GO" id="GO:0009297">
    <property type="term" value="P:pilus assembly"/>
    <property type="evidence" value="ECO:0007669"/>
    <property type="project" value="InterPro"/>
</dbReference>
<dbReference type="FunFam" id="2.60.40.3110:FF:000001">
    <property type="entry name" value="Putative fimbrial outer membrane usher"/>
    <property type="match status" value="1"/>
</dbReference>
<sequence>MLFAFSVRQAQADDYFDPAALEITPGQQQASDLSDFSQPGGQRPGSYRVTVFVNQQQAGARELEFISHNNQLVPLVDVKYLRALGVNTAAFSSFDTLRDGESFSDLGKYIPDASSQFDFATQRLDFSIPQAAMVRKSRGYVAPEKWDEGIPAAFVDYTLNGSTTSVDNLHDSDNYLNLRSGLNLGAWRLRNFSSYEFNTTGHWQTQGTSLERDIRVLKSELTLGDSYTSGEVFDSFQFTGMKLASDENMLPDSQRGFAPTIRGVAHSNARITVRQHGYVIYETYVAPGAFVINDLFPTAQSGDLEVTIRESDGSERKFTQPYSAVAFMLREGRFKFSASVGRYNTADSDGEEPNFVQASAFYGLPWSLTAYGGAQISNHYQALAFGLGQDIGEFGSLGLDTTLAKTDLGKDGQYTGQAVRAQYQKDFATVGTSLNISGYRYSSRRFYTFAEANEYRDPDAHVSNRRSRTEMSLTQDFGKWGNLSAGFYRQQYWNTSAVDQTVHLGYYNSFRGVSWSLGYYVTRSYYDDKDNERSVNLTVSVPLSRWLPGGSASYSLNNNLDGHTTQQMSLYGTALDNSQLSYNLQQGFDNQNHAANSNVSLDYRGGFGDVSVGYSHDRYSDRLNYGASGGIVATQYGVTLSQSLGDTIGLVRADGTSDVQVEGAANVHTDSRGYAVMPTLSPYHENTLSLDTETLGDDVDLEQNSQTVVPTSGAVVLAHYKTHVGARVLLSLSWHGRPLPFGTGVFVAGQGEVKSSKGIVGERGQVYLSGVPPEGVVHAQWLQNSQSYQCTAALRLPVAASGSPVRLLSAQCQ</sequence>
<keyword evidence="4" id="KW-1134">Transmembrane beta strand</keyword>
<feature type="domain" description="PapC N-terminal" evidence="12">
    <location>
        <begin position="15"/>
        <end position="161"/>
    </location>
</feature>
<evidence type="ECO:0000256" key="2">
    <source>
        <dbReference type="ARBA" id="ARBA00008064"/>
    </source>
</evidence>
<dbReference type="Pfam" id="PF00577">
    <property type="entry name" value="Usher"/>
    <property type="match status" value="1"/>
</dbReference>
<dbReference type="FunFam" id="2.60.40.2610:FF:000001">
    <property type="entry name" value="Outer membrane fimbrial usher protein"/>
    <property type="match status" value="1"/>
</dbReference>
<dbReference type="Gene3D" id="2.60.40.3110">
    <property type="match status" value="1"/>
</dbReference>
<dbReference type="InterPro" id="IPR025949">
    <property type="entry name" value="PapC-like_C"/>
</dbReference>
<comment type="similarity">
    <text evidence="2 10">Belongs to the fimbrial export usher family.</text>
</comment>
<evidence type="ECO:0000256" key="3">
    <source>
        <dbReference type="ARBA" id="ARBA00022448"/>
    </source>
</evidence>
<reference evidence="13 14" key="1">
    <citation type="submission" date="2018-11" db="EMBL/GenBank/DDBJ databases">
        <title>Draft genome sequence of Buttiauxella warmboldiae CCUG 35512.</title>
        <authorList>
            <person name="Salva-Serra F."/>
            <person name="Marathe N."/>
            <person name="Moore E."/>
            <person name="Svensson L."/>
            <person name="Engstrom-Jakobsson H."/>
        </authorList>
    </citation>
    <scope>NUCLEOTIDE SEQUENCE [LARGE SCALE GENOMIC DNA]</scope>
    <source>
        <strain evidence="13 14">CCUG 35512</strain>
    </source>
</reference>
<dbReference type="InterPro" id="IPR000015">
    <property type="entry name" value="Fimb_usher"/>
</dbReference>
<evidence type="ECO:0000256" key="8">
    <source>
        <dbReference type="ARBA" id="ARBA00023136"/>
    </source>
</evidence>
<dbReference type="EMBL" id="RPOH01000023">
    <property type="protein sequence ID" value="RPH29126.1"/>
    <property type="molecule type" value="Genomic_DNA"/>
</dbReference>
<dbReference type="InterPro" id="IPR042186">
    <property type="entry name" value="FimD_plug_dom"/>
</dbReference>
<dbReference type="Proteomes" id="UP000268615">
    <property type="component" value="Unassembled WGS sequence"/>
</dbReference>
<evidence type="ECO:0000256" key="6">
    <source>
        <dbReference type="ARBA" id="ARBA00022692"/>
    </source>
</evidence>
<dbReference type="InterPro" id="IPR043142">
    <property type="entry name" value="PapC-like_C_sf"/>
</dbReference>
<dbReference type="GO" id="GO:0009279">
    <property type="term" value="C:cell outer membrane"/>
    <property type="evidence" value="ECO:0007669"/>
    <property type="project" value="UniProtKB-SubCell"/>
</dbReference>
<gene>
    <name evidence="13" type="ORF">EHN07_06990</name>
</gene>
<keyword evidence="7" id="KW-0732">Signal</keyword>
<evidence type="ECO:0000256" key="9">
    <source>
        <dbReference type="ARBA" id="ARBA00023237"/>
    </source>
</evidence>
<dbReference type="OrthoDB" id="6554712at2"/>
<evidence type="ECO:0000256" key="5">
    <source>
        <dbReference type="ARBA" id="ARBA00022558"/>
    </source>
</evidence>
<keyword evidence="3 10" id="KW-0813">Transport</keyword>
<protein>
    <submittedName>
        <fullName evidence="13">Fimbrial biogenesis outer membrane usher protein</fullName>
    </submittedName>
</protein>